<protein>
    <submittedName>
        <fullName evidence="9">NADH dehydrogenase subunit 5</fullName>
    </submittedName>
</protein>
<evidence type="ECO:0000256" key="3">
    <source>
        <dbReference type="ARBA" id="ARBA00022989"/>
    </source>
</evidence>
<feature type="transmembrane region" description="Helical" evidence="6">
    <location>
        <begin position="161"/>
        <end position="181"/>
    </location>
</feature>
<feature type="domain" description="NADH-Ubiquinone oxidoreductase (complex I) chain 5 N-terminal" evidence="8">
    <location>
        <begin position="69"/>
        <end position="109"/>
    </location>
</feature>
<comment type="caution">
    <text evidence="9">The sequence shown here is derived from an EMBL/GenBank/DDBJ whole genome shotgun (WGS) entry which is preliminary data.</text>
</comment>
<feature type="transmembrane region" description="Helical" evidence="6">
    <location>
        <begin position="108"/>
        <end position="135"/>
    </location>
</feature>
<dbReference type="GO" id="GO:0042773">
    <property type="term" value="P:ATP synthesis coupled electron transport"/>
    <property type="evidence" value="ECO:0007669"/>
    <property type="project" value="InterPro"/>
</dbReference>
<evidence type="ECO:0000256" key="1">
    <source>
        <dbReference type="ARBA" id="ARBA00004127"/>
    </source>
</evidence>
<dbReference type="GO" id="GO:0008137">
    <property type="term" value="F:NADH dehydrogenase (ubiquinone) activity"/>
    <property type="evidence" value="ECO:0007669"/>
    <property type="project" value="InterPro"/>
</dbReference>
<keyword evidence="4 6" id="KW-0472">Membrane</keyword>
<dbReference type="InterPro" id="IPR001516">
    <property type="entry name" value="Proton_antipo_N"/>
</dbReference>
<feature type="domain" description="NADH:quinone oxidoreductase/Mrp antiporter transmembrane" evidence="7">
    <location>
        <begin position="126"/>
        <end position="346"/>
    </location>
</feature>
<dbReference type="GO" id="GO:0012505">
    <property type="term" value="C:endomembrane system"/>
    <property type="evidence" value="ECO:0007669"/>
    <property type="project" value="UniProtKB-SubCell"/>
</dbReference>
<dbReference type="PATRIC" id="fig|1212489.4.peg.1136"/>
<keyword evidence="10" id="KW-1185">Reference proteome</keyword>
<gene>
    <name evidence="9" type="ORF">Ldro_1078</name>
</gene>
<dbReference type="PANTHER" id="PTHR42829">
    <property type="entry name" value="NADH-UBIQUINONE OXIDOREDUCTASE CHAIN 5"/>
    <property type="match status" value="1"/>
</dbReference>
<reference evidence="9 10" key="1">
    <citation type="submission" date="2015-11" db="EMBL/GenBank/DDBJ databases">
        <title>Genomic analysis of 38 Legionella species identifies large and diverse effector repertoires.</title>
        <authorList>
            <person name="Burstein D."/>
            <person name="Amaro F."/>
            <person name="Zusman T."/>
            <person name="Lifshitz Z."/>
            <person name="Cohen O."/>
            <person name="Gilbert J.A."/>
            <person name="Pupko T."/>
            <person name="Shuman H.A."/>
            <person name="Segal G."/>
        </authorList>
    </citation>
    <scope>NUCLEOTIDE SEQUENCE [LARGE SCALE GENOMIC DNA]</scope>
    <source>
        <strain evidence="9 10">ATCC 700990</strain>
    </source>
</reference>
<comment type="subcellular location">
    <subcellularLocation>
        <location evidence="1">Endomembrane system</location>
        <topology evidence="1">Multi-pass membrane protein</topology>
    </subcellularLocation>
    <subcellularLocation>
        <location evidence="5">Membrane</location>
        <topology evidence="5">Multi-pass membrane protein</topology>
    </subcellularLocation>
</comment>
<accession>A0A0W0SW22</accession>
<feature type="transmembrane region" description="Helical" evidence="6">
    <location>
        <begin position="240"/>
        <end position="262"/>
    </location>
</feature>
<evidence type="ECO:0000313" key="9">
    <source>
        <dbReference type="EMBL" id="KTC87459.1"/>
    </source>
</evidence>
<dbReference type="STRING" id="1212489.Ldro_1078"/>
<keyword evidence="3 6" id="KW-1133">Transmembrane helix</keyword>
<feature type="transmembrane region" description="Helical" evidence="6">
    <location>
        <begin position="6"/>
        <end position="28"/>
    </location>
</feature>
<proteinExistence type="predicted"/>
<dbReference type="EMBL" id="LNXY01000020">
    <property type="protein sequence ID" value="KTC87459.1"/>
    <property type="molecule type" value="Genomic_DNA"/>
</dbReference>
<dbReference type="Pfam" id="PF00361">
    <property type="entry name" value="Proton_antipo_M"/>
    <property type="match status" value="1"/>
</dbReference>
<feature type="transmembrane region" description="Helical" evidence="6">
    <location>
        <begin position="387"/>
        <end position="405"/>
    </location>
</feature>
<feature type="transmembrane region" description="Helical" evidence="6">
    <location>
        <begin position="78"/>
        <end position="96"/>
    </location>
</feature>
<name>A0A0W0SW22_9GAMM</name>
<feature type="transmembrane region" description="Helical" evidence="6">
    <location>
        <begin position="267"/>
        <end position="287"/>
    </location>
</feature>
<sequence>MPYFSEYLIFYPILMVLITLLGFIINGLLYKKNPLKGAQLASLTIGIGLICGLIGILYMPSQLNNTVFLGLKADRLSLLMSDLILFVSFIVHQFSRRYMAGDRKYKHYFLKLTALTFSAIAMVFVDNLLLFWMAWSCSNLLLVSLMIHKSEWLAAKHSGTLALKILSSGSLALLLSFFLMYQATGSSSITDINAQATQIPLLSLTSIISFLVLGALTQSAQWPFHRWLTSSLNSPTPVSALMHAGLVNGGGFVLVRFAPLLLSEGRLLLVLFLIGALTAILGTLWKLLQSDMKRMLANSTLAQMGFMMMQCGLGLFPAAVAHLCWHGLFKAYLFLNAGSALKARKEKTPALKHSPLVFALSCLVGLAGALSFALVSEKSLFTLQPTTFLVGFAYISGTQLAYALLKGGALYKRVLPASILVSLVGLFYGESIHLIESFFPTYSVKALPNLNLIHLLVFALFLLLWLGMNLKSALGLQRTKVWSQLYVSALNGSQPHPKTITASRNTYQY</sequence>
<evidence type="ECO:0000259" key="8">
    <source>
        <dbReference type="Pfam" id="PF00662"/>
    </source>
</evidence>
<dbReference type="Proteomes" id="UP000054736">
    <property type="component" value="Unassembled WGS sequence"/>
</dbReference>
<feature type="transmembrane region" description="Helical" evidence="6">
    <location>
        <begin position="356"/>
        <end position="375"/>
    </location>
</feature>
<dbReference type="InterPro" id="IPR001750">
    <property type="entry name" value="ND/Mrp_TM"/>
</dbReference>
<dbReference type="PANTHER" id="PTHR42829:SF1">
    <property type="entry name" value="INORGANIC CARBON TRANSPORTER SUBUNIT DABB-RELATED"/>
    <property type="match status" value="1"/>
</dbReference>
<dbReference type="Pfam" id="PF00662">
    <property type="entry name" value="Proton_antipo_N"/>
    <property type="match status" value="1"/>
</dbReference>
<feature type="transmembrane region" description="Helical" evidence="6">
    <location>
        <begin position="307"/>
        <end position="335"/>
    </location>
</feature>
<evidence type="ECO:0000256" key="4">
    <source>
        <dbReference type="ARBA" id="ARBA00023136"/>
    </source>
</evidence>
<dbReference type="GO" id="GO:0003954">
    <property type="term" value="F:NADH dehydrogenase activity"/>
    <property type="evidence" value="ECO:0007669"/>
    <property type="project" value="TreeGrafter"/>
</dbReference>
<organism evidence="9 10">
    <name type="scientific">Legionella drozanskii LLAP-1</name>
    <dbReference type="NCBI Taxonomy" id="1212489"/>
    <lineage>
        <taxon>Bacteria</taxon>
        <taxon>Pseudomonadati</taxon>
        <taxon>Pseudomonadota</taxon>
        <taxon>Gammaproteobacteria</taxon>
        <taxon>Legionellales</taxon>
        <taxon>Legionellaceae</taxon>
        <taxon>Legionella</taxon>
    </lineage>
</organism>
<dbReference type="RefSeq" id="WP_238583974.1">
    <property type="nucleotide sequence ID" value="NZ_CAAAIU010000007.1"/>
</dbReference>
<feature type="transmembrane region" description="Helical" evidence="6">
    <location>
        <begin position="201"/>
        <end position="220"/>
    </location>
</feature>
<keyword evidence="2 5" id="KW-0812">Transmembrane</keyword>
<dbReference type="GO" id="GO:0015990">
    <property type="term" value="P:electron transport coupled proton transport"/>
    <property type="evidence" value="ECO:0007669"/>
    <property type="project" value="TreeGrafter"/>
</dbReference>
<dbReference type="AlphaFoldDB" id="A0A0W0SW22"/>
<evidence type="ECO:0000313" key="10">
    <source>
        <dbReference type="Proteomes" id="UP000054736"/>
    </source>
</evidence>
<evidence type="ECO:0000256" key="6">
    <source>
        <dbReference type="SAM" id="Phobius"/>
    </source>
</evidence>
<evidence type="ECO:0000256" key="5">
    <source>
        <dbReference type="RuleBase" id="RU000320"/>
    </source>
</evidence>
<evidence type="ECO:0000256" key="2">
    <source>
        <dbReference type="ARBA" id="ARBA00022692"/>
    </source>
</evidence>
<dbReference type="InterPro" id="IPR003945">
    <property type="entry name" value="NU5C-like"/>
</dbReference>
<feature type="transmembrane region" description="Helical" evidence="6">
    <location>
        <begin position="417"/>
        <end position="439"/>
    </location>
</feature>
<feature type="transmembrane region" description="Helical" evidence="6">
    <location>
        <begin position="451"/>
        <end position="470"/>
    </location>
</feature>
<feature type="transmembrane region" description="Helical" evidence="6">
    <location>
        <begin position="40"/>
        <end position="58"/>
    </location>
</feature>
<dbReference type="PRINTS" id="PR01434">
    <property type="entry name" value="NADHDHGNASE5"/>
</dbReference>
<dbReference type="GO" id="GO:0016020">
    <property type="term" value="C:membrane"/>
    <property type="evidence" value="ECO:0007669"/>
    <property type="project" value="UniProtKB-SubCell"/>
</dbReference>
<evidence type="ECO:0000259" key="7">
    <source>
        <dbReference type="Pfam" id="PF00361"/>
    </source>
</evidence>